<dbReference type="Gene3D" id="2.60.40.420">
    <property type="entry name" value="Cupredoxins - blue copper proteins"/>
    <property type="match status" value="3"/>
</dbReference>
<evidence type="ECO:0000313" key="17">
    <source>
        <dbReference type="Proteomes" id="UP000184330"/>
    </source>
</evidence>
<dbReference type="Proteomes" id="UP000184330">
    <property type="component" value="Unassembled WGS sequence"/>
</dbReference>
<feature type="domain" description="Plastocyanin-like" evidence="14">
    <location>
        <begin position="441"/>
        <end position="576"/>
    </location>
</feature>
<keyword evidence="7" id="KW-0560">Oxidoreductase</keyword>
<keyword evidence="11" id="KW-0439">Lignin degradation</keyword>
<dbReference type="Pfam" id="PF07732">
    <property type="entry name" value="Cu-oxidase_3"/>
    <property type="match status" value="1"/>
</dbReference>
<dbReference type="PROSITE" id="PS00080">
    <property type="entry name" value="MULTICOPPER_OXIDASE2"/>
    <property type="match status" value="1"/>
</dbReference>
<gene>
    <name evidence="16" type="ORF">PAC_16823</name>
</gene>
<dbReference type="CDD" id="cd13901">
    <property type="entry name" value="CuRO_3_MaLCC_like"/>
    <property type="match status" value="1"/>
</dbReference>
<feature type="domain" description="Plastocyanin-like" evidence="13">
    <location>
        <begin position="211"/>
        <end position="356"/>
    </location>
</feature>
<dbReference type="CDD" id="cd13880">
    <property type="entry name" value="CuRO_2_MaLCC_like"/>
    <property type="match status" value="1"/>
</dbReference>
<keyword evidence="6 12" id="KW-0732">Signal</keyword>
<sequence length="612" mass="67553">MAVKAFLSSCLVFGLGLASVIPTRPTKPTYVPRSSLNVTKGTSSGCTHGPTSRGCWNGDFSIDTDAESKWPNTGKTVKYALEITNQTLYPDGVAKDMLVINGQYPGPVLTADWGDFLEITVKNSMEHNGTSMHWHGITQQNSCNNDGVNGVTECPIPPGATRTYKFQATQFGSSWYHSHFTYQYGDGIVGTMIINGPSTADYDIDLGTYPITDYYYQSTWDVGHAAELSGPPEANNLLVNGTQINLNGNGGHYYNTTGLVKGKTYLLRLINTAVDNGYMVSLDSHTFTVIQADFVPIEPYEADWVFLAIGQRLDVLFTADDDDDLGNYWFRAIVQDGCGKNANTQSTVSIFNYAGNDLALPTSQASDDYTPRCYDEDELVPYIYKPVSEDDFRAAYGHNGSHNTLNVSGPSQVLNPLRDNQADTSTKVFRWQINGESINVDWERPTLKYISETNDTFKAIKELNLYELPDANVWAFWVIQNAFPVAHPIHLHGHDFYQLGASPNTVPTPVAPIVFTEDNIDNLNFANPTRRDVAMLPANGWLVLAFRTDNPGAWLMHCHIAWHVSEGLGVQFLERASEIDTSMSLADMQGNCDAWSSWYHGGQSGPKDDSGL</sequence>
<dbReference type="InterPro" id="IPR008972">
    <property type="entry name" value="Cupredoxin"/>
</dbReference>
<name>A0A1L7XPH9_9HELO</name>
<keyword evidence="8" id="KW-0186">Copper</keyword>
<dbReference type="InterPro" id="IPR033138">
    <property type="entry name" value="Cu_oxidase_CS"/>
</dbReference>
<evidence type="ECO:0000256" key="4">
    <source>
        <dbReference type="ARBA" id="ARBA00012297"/>
    </source>
</evidence>
<evidence type="ECO:0000256" key="9">
    <source>
        <dbReference type="ARBA" id="ARBA00023157"/>
    </source>
</evidence>
<evidence type="ECO:0000256" key="10">
    <source>
        <dbReference type="ARBA" id="ARBA00023180"/>
    </source>
</evidence>
<proteinExistence type="inferred from homology"/>
<comment type="catalytic activity">
    <reaction evidence="1">
        <text>4 hydroquinone + O2 = 4 benzosemiquinone + 2 H2O</text>
        <dbReference type="Rhea" id="RHEA:11276"/>
        <dbReference type="ChEBI" id="CHEBI:15377"/>
        <dbReference type="ChEBI" id="CHEBI:15379"/>
        <dbReference type="ChEBI" id="CHEBI:17594"/>
        <dbReference type="ChEBI" id="CHEBI:17977"/>
        <dbReference type="EC" id="1.10.3.2"/>
    </reaction>
</comment>
<comment type="cofactor">
    <cofactor evidence="2">
        <name>Cu cation</name>
        <dbReference type="ChEBI" id="CHEBI:23378"/>
    </cofactor>
</comment>
<dbReference type="InterPro" id="IPR045087">
    <property type="entry name" value="Cu-oxidase_fam"/>
</dbReference>
<dbReference type="PANTHER" id="PTHR11709">
    <property type="entry name" value="MULTI-COPPER OXIDASE"/>
    <property type="match status" value="1"/>
</dbReference>
<evidence type="ECO:0000313" key="16">
    <source>
        <dbReference type="EMBL" id="CZR66922.1"/>
    </source>
</evidence>
<feature type="chain" id="PRO_5013335757" description="laccase" evidence="12">
    <location>
        <begin position="19"/>
        <end position="612"/>
    </location>
</feature>
<dbReference type="InterPro" id="IPR011706">
    <property type="entry name" value="Cu-oxidase_C"/>
</dbReference>
<keyword evidence="5" id="KW-0479">Metal-binding</keyword>
<dbReference type="AlphaFoldDB" id="A0A1L7XPH9"/>
<dbReference type="EMBL" id="FJOG01000040">
    <property type="protein sequence ID" value="CZR66922.1"/>
    <property type="molecule type" value="Genomic_DNA"/>
</dbReference>
<evidence type="ECO:0000256" key="1">
    <source>
        <dbReference type="ARBA" id="ARBA00000349"/>
    </source>
</evidence>
<evidence type="ECO:0000256" key="7">
    <source>
        <dbReference type="ARBA" id="ARBA00023002"/>
    </source>
</evidence>
<evidence type="ECO:0000256" key="2">
    <source>
        <dbReference type="ARBA" id="ARBA00001935"/>
    </source>
</evidence>
<feature type="domain" description="Plastocyanin-like" evidence="15">
    <location>
        <begin position="83"/>
        <end position="197"/>
    </location>
</feature>
<dbReference type="EC" id="1.10.3.2" evidence="4"/>
<dbReference type="Pfam" id="PF00394">
    <property type="entry name" value="Cu-oxidase"/>
    <property type="match status" value="1"/>
</dbReference>
<evidence type="ECO:0000256" key="3">
    <source>
        <dbReference type="ARBA" id="ARBA00010609"/>
    </source>
</evidence>
<dbReference type="PANTHER" id="PTHR11709:SF87">
    <property type="entry name" value="LACCASE"/>
    <property type="match status" value="1"/>
</dbReference>
<evidence type="ECO:0000256" key="12">
    <source>
        <dbReference type="SAM" id="SignalP"/>
    </source>
</evidence>
<evidence type="ECO:0000256" key="8">
    <source>
        <dbReference type="ARBA" id="ARBA00023008"/>
    </source>
</evidence>
<dbReference type="InterPro" id="IPR011707">
    <property type="entry name" value="Cu-oxidase-like_N"/>
</dbReference>
<evidence type="ECO:0000259" key="15">
    <source>
        <dbReference type="Pfam" id="PF07732"/>
    </source>
</evidence>
<evidence type="ECO:0000256" key="5">
    <source>
        <dbReference type="ARBA" id="ARBA00022723"/>
    </source>
</evidence>
<dbReference type="GO" id="GO:0052716">
    <property type="term" value="F:hydroquinone:oxygen oxidoreductase activity"/>
    <property type="evidence" value="ECO:0007669"/>
    <property type="project" value="UniProtKB-EC"/>
</dbReference>
<dbReference type="InterPro" id="IPR001117">
    <property type="entry name" value="Cu-oxidase_2nd"/>
</dbReference>
<dbReference type="Pfam" id="PF07731">
    <property type="entry name" value="Cu-oxidase_2"/>
    <property type="match status" value="1"/>
</dbReference>
<evidence type="ECO:0000256" key="11">
    <source>
        <dbReference type="ARBA" id="ARBA00023185"/>
    </source>
</evidence>
<evidence type="ECO:0000256" key="6">
    <source>
        <dbReference type="ARBA" id="ARBA00022729"/>
    </source>
</evidence>
<protein>
    <recommendedName>
        <fullName evidence="4">laccase</fullName>
        <ecNumber evidence="4">1.10.3.2</ecNumber>
    </recommendedName>
</protein>
<organism evidence="16 17">
    <name type="scientific">Phialocephala subalpina</name>
    <dbReference type="NCBI Taxonomy" id="576137"/>
    <lineage>
        <taxon>Eukaryota</taxon>
        <taxon>Fungi</taxon>
        <taxon>Dikarya</taxon>
        <taxon>Ascomycota</taxon>
        <taxon>Pezizomycotina</taxon>
        <taxon>Leotiomycetes</taxon>
        <taxon>Helotiales</taxon>
        <taxon>Mollisiaceae</taxon>
        <taxon>Phialocephala</taxon>
        <taxon>Phialocephala fortinii species complex</taxon>
    </lineage>
</organism>
<dbReference type="CDD" id="cd13854">
    <property type="entry name" value="CuRO_1_MaLCC_like"/>
    <property type="match status" value="1"/>
</dbReference>
<dbReference type="GO" id="GO:0005507">
    <property type="term" value="F:copper ion binding"/>
    <property type="evidence" value="ECO:0007669"/>
    <property type="project" value="InterPro"/>
</dbReference>
<dbReference type="GO" id="GO:0046274">
    <property type="term" value="P:lignin catabolic process"/>
    <property type="evidence" value="ECO:0007669"/>
    <property type="project" value="UniProtKB-KW"/>
</dbReference>
<keyword evidence="10" id="KW-0325">Glycoprotein</keyword>
<reference evidence="16 17" key="1">
    <citation type="submission" date="2016-03" db="EMBL/GenBank/DDBJ databases">
        <authorList>
            <person name="Ploux O."/>
        </authorList>
    </citation>
    <scope>NUCLEOTIDE SEQUENCE [LARGE SCALE GENOMIC DNA]</scope>
    <source>
        <strain evidence="16 17">UAMH 11012</strain>
    </source>
</reference>
<evidence type="ECO:0000259" key="14">
    <source>
        <dbReference type="Pfam" id="PF07731"/>
    </source>
</evidence>
<dbReference type="FunFam" id="2.60.40.420:FF:000046">
    <property type="entry name" value="Multicopper oxidase"/>
    <property type="match status" value="1"/>
</dbReference>
<dbReference type="OrthoDB" id="2121828at2759"/>
<accession>A0A1L7XPH9</accession>
<comment type="similarity">
    <text evidence="3">Belongs to the multicopper oxidase family.</text>
</comment>
<feature type="signal peptide" evidence="12">
    <location>
        <begin position="1"/>
        <end position="18"/>
    </location>
</feature>
<keyword evidence="9" id="KW-1015">Disulfide bond</keyword>
<keyword evidence="17" id="KW-1185">Reference proteome</keyword>
<dbReference type="FunFam" id="2.60.40.420:FF:000021">
    <property type="entry name" value="Extracellular dihydrogeodin oxidase/laccase"/>
    <property type="match status" value="1"/>
</dbReference>
<dbReference type="InterPro" id="IPR002355">
    <property type="entry name" value="Cu_oxidase_Cu_BS"/>
</dbReference>
<evidence type="ECO:0000259" key="13">
    <source>
        <dbReference type="Pfam" id="PF00394"/>
    </source>
</evidence>
<dbReference type="PROSITE" id="PS00079">
    <property type="entry name" value="MULTICOPPER_OXIDASE1"/>
    <property type="match status" value="1"/>
</dbReference>
<dbReference type="STRING" id="576137.A0A1L7XPH9"/>
<dbReference type="SUPFAM" id="SSF49503">
    <property type="entry name" value="Cupredoxins"/>
    <property type="match status" value="3"/>
</dbReference>